<proteinExistence type="predicted"/>
<reference evidence="1" key="1">
    <citation type="submission" date="2020-10" db="EMBL/GenBank/DDBJ databases">
        <authorList>
            <person name="Gilroy R."/>
        </authorList>
    </citation>
    <scope>NUCLEOTIDE SEQUENCE</scope>
    <source>
        <strain evidence="1">B1-3475</strain>
    </source>
</reference>
<dbReference type="Pfam" id="PF14907">
    <property type="entry name" value="NTP_transf_5"/>
    <property type="match status" value="1"/>
</dbReference>
<sequence length="364" mass="41043">MDRVTSAFFSLLRSGLWQRDVDGLVSFPLTEEEWQKVMVLSSRQSVEALVWRGLHYLPEEFLPAAKLLMEWTAHAAAIEKKNCLMDKAVSQINSIFASAGLHPVLQKGQGLARLYNEPHLRECGDIDWFFNDRKDSEAALEIMSRRGIHINGRADGSSLYIWNGITVEHHRQLLDIYDPRRRRFIQDLIARYGFVAARLEDTEGPGLTVPSPGLEILLVGSHIFKHLAGRGIGLRQFCDMACCVKAHAGKISSEEFIRDADGIGMGRWFQVVNAFMVEYLGLDERWLPYRKTDPSRNGRILSAVMDGGNFGRFRHGRENDRKSSVRRKMHTLSAFIQNAGLSFPIAAGETFWILAGLLGGQSAR</sequence>
<accession>A0A9D9N005</accession>
<evidence type="ECO:0000313" key="1">
    <source>
        <dbReference type="EMBL" id="MBO8455493.1"/>
    </source>
</evidence>
<protein>
    <submittedName>
        <fullName evidence="1">Nucleotidyltransferase family protein</fullName>
    </submittedName>
</protein>
<name>A0A9D9N005_9BACT</name>
<comment type="caution">
    <text evidence="1">The sequence shown here is derived from an EMBL/GenBank/DDBJ whole genome shotgun (WGS) entry which is preliminary data.</text>
</comment>
<reference evidence="1" key="2">
    <citation type="journal article" date="2021" name="PeerJ">
        <title>Extensive microbial diversity within the chicken gut microbiome revealed by metagenomics and culture.</title>
        <authorList>
            <person name="Gilroy R."/>
            <person name="Ravi A."/>
            <person name="Getino M."/>
            <person name="Pursley I."/>
            <person name="Horton D.L."/>
            <person name="Alikhan N.F."/>
            <person name="Baker D."/>
            <person name="Gharbi K."/>
            <person name="Hall N."/>
            <person name="Watson M."/>
            <person name="Adriaenssens E.M."/>
            <person name="Foster-Nyarko E."/>
            <person name="Jarju S."/>
            <person name="Secka A."/>
            <person name="Antonio M."/>
            <person name="Oren A."/>
            <person name="Chaudhuri R.R."/>
            <person name="La Ragione R."/>
            <person name="Hildebrand F."/>
            <person name="Pallen M.J."/>
        </authorList>
    </citation>
    <scope>NUCLEOTIDE SEQUENCE</scope>
    <source>
        <strain evidence="1">B1-3475</strain>
    </source>
</reference>
<dbReference type="InterPro" id="IPR039498">
    <property type="entry name" value="NTP_transf_5"/>
</dbReference>
<organism evidence="1 2">
    <name type="scientific">Candidatus Cryptobacteroides intestinigallinarum</name>
    <dbReference type="NCBI Taxonomy" id="2840767"/>
    <lineage>
        <taxon>Bacteria</taxon>
        <taxon>Pseudomonadati</taxon>
        <taxon>Bacteroidota</taxon>
        <taxon>Bacteroidia</taxon>
        <taxon>Bacteroidales</taxon>
        <taxon>Candidatus Cryptobacteroides</taxon>
    </lineage>
</organism>
<dbReference type="AlphaFoldDB" id="A0A9D9N005"/>
<gene>
    <name evidence="1" type="ORF">IAC08_03710</name>
</gene>
<dbReference type="Proteomes" id="UP000823617">
    <property type="component" value="Unassembled WGS sequence"/>
</dbReference>
<dbReference type="EMBL" id="JADIMK010000038">
    <property type="protein sequence ID" value="MBO8455493.1"/>
    <property type="molecule type" value="Genomic_DNA"/>
</dbReference>
<evidence type="ECO:0000313" key="2">
    <source>
        <dbReference type="Proteomes" id="UP000823617"/>
    </source>
</evidence>